<dbReference type="Pfam" id="PF08242">
    <property type="entry name" value="Methyltransf_12"/>
    <property type="match status" value="1"/>
</dbReference>
<dbReference type="InterPro" id="IPR029063">
    <property type="entry name" value="SAM-dependent_MTases_sf"/>
</dbReference>
<reference evidence="2 3" key="1">
    <citation type="submission" date="2017-03" db="EMBL/GenBank/DDBJ databases">
        <authorList>
            <person name="Afonso C.L."/>
            <person name="Miller P.J."/>
            <person name="Scott M.A."/>
            <person name="Spackman E."/>
            <person name="Goraichik I."/>
            <person name="Dimitrov K.M."/>
            <person name="Suarez D.L."/>
            <person name="Swayne D.E."/>
        </authorList>
    </citation>
    <scope>NUCLEOTIDE SEQUENCE [LARGE SCALE GENOMIC DNA]</scope>
    <source>
        <strain evidence="2 3">CECT 7023</strain>
    </source>
</reference>
<sequence length="399" mass="43066">MMADDVRRQYEVFPYPERDPADEADRLIAGSPSDPVEIDHYLFGGGRDWSGGFRALVAGGGTGDGLIQLAQKLAWAGVDAEVTYLDLSRSARRIAKARAEARGLTNIRFLTGSLLRAGDHGRFDYIDCCGVLHHLPEPAEGFAALRGALAPGGGLGFMVYAPYGRSGVYQLQQAFGDLFGHLPETERLSEARKVLAHLPAGHPFKRNPNLVDHKQGDAGFYDLLLHSQDRAFTIAEVVDTLTEADLRLVAPIPSALYDPARFVGPAPRLNPVDAMSTAERLDGMMKVHVGYAVAADDTRSPARGTPQSVPHLMGPPERIAAEIAGKGALAFTAQGRPTRVRIPREAAPFIARIDGKRTLSEIAGAEIMAAEMSFARVWPAVEEALTGWNILRYSGLPPV</sequence>
<name>A0A1Y5SJI2_9RHOB</name>
<feature type="domain" description="Methyltransferase type 12" evidence="1">
    <location>
        <begin position="58"/>
        <end position="155"/>
    </location>
</feature>
<proteinExistence type="predicted"/>
<dbReference type="AlphaFoldDB" id="A0A1Y5SJI2"/>
<dbReference type="EMBL" id="FWFZ01000006">
    <property type="protein sequence ID" value="SLN41600.1"/>
    <property type="molecule type" value="Genomic_DNA"/>
</dbReference>
<dbReference type="InterPro" id="IPR013217">
    <property type="entry name" value="Methyltransf_12"/>
</dbReference>
<evidence type="ECO:0000259" key="1">
    <source>
        <dbReference type="Pfam" id="PF08242"/>
    </source>
</evidence>
<evidence type="ECO:0000313" key="3">
    <source>
        <dbReference type="Proteomes" id="UP000193900"/>
    </source>
</evidence>
<gene>
    <name evidence="2" type="ORF">ROA7023_01673</name>
</gene>
<accession>A0A1Y5SJI2</accession>
<protein>
    <recommendedName>
        <fullName evidence="1">Methyltransferase type 12 domain-containing protein</fullName>
    </recommendedName>
</protein>
<keyword evidence="3" id="KW-1185">Reference proteome</keyword>
<dbReference type="CDD" id="cd02440">
    <property type="entry name" value="AdoMet_MTases"/>
    <property type="match status" value="1"/>
</dbReference>
<dbReference type="Proteomes" id="UP000193900">
    <property type="component" value="Unassembled WGS sequence"/>
</dbReference>
<dbReference type="SUPFAM" id="SSF53335">
    <property type="entry name" value="S-adenosyl-L-methionine-dependent methyltransferases"/>
    <property type="match status" value="1"/>
</dbReference>
<dbReference type="Gene3D" id="3.40.50.150">
    <property type="entry name" value="Vaccinia Virus protein VP39"/>
    <property type="match status" value="1"/>
</dbReference>
<evidence type="ECO:0000313" key="2">
    <source>
        <dbReference type="EMBL" id="SLN41600.1"/>
    </source>
</evidence>
<organism evidence="2 3">
    <name type="scientific">Roseisalinus antarcticus</name>
    <dbReference type="NCBI Taxonomy" id="254357"/>
    <lineage>
        <taxon>Bacteria</taxon>
        <taxon>Pseudomonadati</taxon>
        <taxon>Pseudomonadota</taxon>
        <taxon>Alphaproteobacteria</taxon>
        <taxon>Rhodobacterales</taxon>
        <taxon>Roseobacteraceae</taxon>
        <taxon>Roseisalinus</taxon>
    </lineage>
</organism>